<dbReference type="RefSeq" id="WP_074718828.1">
    <property type="nucleotide sequence ID" value="NZ_FNWV01000016.1"/>
</dbReference>
<gene>
    <name evidence="4" type="ORF">SAMN02910265_02993</name>
</gene>
<evidence type="ECO:0000256" key="1">
    <source>
        <dbReference type="ARBA" id="ARBA00023125"/>
    </source>
</evidence>
<dbReference type="InterPro" id="IPR023772">
    <property type="entry name" value="DNA-bd_HTH_TetR-type_CS"/>
</dbReference>
<dbReference type="InterPro" id="IPR050624">
    <property type="entry name" value="HTH-type_Tx_Regulator"/>
</dbReference>
<evidence type="ECO:0000256" key="2">
    <source>
        <dbReference type="PROSITE-ProRule" id="PRU00335"/>
    </source>
</evidence>
<keyword evidence="1 2" id="KW-0238">DNA-binding</keyword>
<protein>
    <submittedName>
        <fullName evidence="4">Transcriptional regulator, TetR family</fullName>
    </submittedName>
</protein>
<reference evidence="4 5" key="1">
    <citation type="submission" date="2016-10" db="EMBL/GenBank/DDBJ databases">
        <authorList>
            <person name="de Groot N.N."/>
        </authorList>
    </citation>
    <scope>NUCLEOTIDE SEQUENCE [LARGE SCALE GENOMIC DNA]</scope>
    <source>
        <strain evidence="4 5">YAD2003</strain>
    </source>
</reference>
<dbReference type="SUPFAM" id="SSF46689">
    <property type="entry name" value="Homeodomain-like"/>
    <property type="match status" value="1"/>
</dbReference>
<evidence type="ECO:0000313" key="4">
    <source>
        <dbReference type="EMBL" id="SEH84162.1"/>
    </source>
</evidence>
<evidence type="ECO:0000313" key="5">
    <source>
        <dbReference type="Proteomes" id="UP000183190"/>
    </source>
</evidence>
<dbReference type="AlphaFoldDB" id="A0A1H6L7J8"/>
<dbReference type="Pfam" id="PF00440">
    <property type="entry name" value="TetR_N"/>
    <property type="match status" value="1"/>
</dbReference>
<name>A0A1H6L7J8_RUMFL</name>
<dbReference type="Gene3D" id="1.10.357.10">
    <property type="entry name" value="Tetracycline Repressor, domain 2"/>
    <property type="match status" value="1"/>
</dbReference>
<feature type="DNA-binding region" description="H-T-H motif" evidence="2">
    <location>
        <begin position="36"/>
        <end position="55"/>
    </location>
</feature>
<evidence type="ECO:0000259" key="3">
    <source>
        <dbReference type="PROSITE" id="PS50977"/>
    </source>
</evidence>
<accession>A0A1H6L7J8</accession>
<dbReference type="GO" id="GO:0003677">
    <property type="term" value="F:DNA binding"/>
    <property type="evidence" value="ECO:0007669"/>
    <property type="project" value="UniProtKB-UniRule"/>
</dbReference>
<proteinExistence type="predicted"/>
<dbReference type="PANTHER" id="PTHR43479">
    <property type="entry name" value="ACREF/ENVCD OPERON REPRESSOR-RELATED"/>
    <property type="match status" value="1"/>
</dbReference>
<dbReference type="PROSITE" id="PS01081">
    <property type="entry name" value="HTH_TETR_1"/>
    <property type="match status" value="1"/>
</dbReference>
<dbReference type="PROSITE" id="PS50977">
    <property type="entry name" value="HTH_TETR_2"/>
    <property type="match status" value="1"/>
</dbReference>
<feature type="domain" description="HTH tetR-type" evidence="3">
    <location>
        <begin position="13"/>
        <end position="73"/>
    </location>
</feature>
<dbReference type="InterPro" id="IPR001647">
    <property type="entry name" value="HTH_TetR"/>
</dbReference>
<dbReference type="InterPro" id="IPR009057">
    <property type="entry name" value="Homeodomain-like_sf"/>
</dbReference>
<dbReference type="OrthoDB" id="9812484at2"/>
<dbReference type="EMBL" id="FNWV01000016">
    <property type="protein sequence ID" value="SEH84162.1"/>
    <property type="molecule type" value="Genomic_DNA"/>
</dbReference>
<dbReference type="Proteomes" id="UP000183190">
    <property type="component" value="Unassembled WGS sequence"/>
</dbReference>
<organism evidence="4 5">
    <name type="scientific">Ruminococcus flavefaciens</name>
    <dbReference type="NCBI Taxonomy" id="1265"/>
    <lineage>
        <taxon>Bacteria</taxon>
        <taxon>Bacillati</taxon>
        <taxon>Bacillota</taxon>
        <taxon>Clostridia</taxon>
        <taxon>Eubacteriales</taxon>
        <taxon>Oscillospiraceae</taxon>
        <taxon>Ruminococcus</taxon>
    </lineage>
</organism>
<dbReference type="PRINTS" id="PR00455">
    <property type="entry name" value="HTHTETR"/>
</dbReference>
<sequence>MQNTAKPVQARSQKTKENLLKAALSMYEKKGYHKTTVDDIAAEAGVSTGIAYRYFRNKKDILLSVISYGADNIENIAELGNTKIPDEITDIRQYLEVILKSFEAFHKRYHDIHVELEGLLHTDEDVRILYSEITGEKMKIVTSRLLVFMNDDTYIREKAYSAIGIMEQHCHMMMNNELYGLDTDVMRNIVINAVLSVLK</sequence>
<dbReference type="PANTHER" id="PTHR43479:SF11">
    <property type="entry name" value="ACREF_ENVCD OPERON REPRESSOR-RELATED"/>
    <property type="match status" value="1"/>
</dbReference>